<dbReference type="InterPro" id="IPR035992">
    <property type="entry name" value="Ricin_B-like_lectins"/>
</dbReference>
<dbReference type="InterPro" id="IPR000772">
    <property type="entry name" value="Ricin_B_lectin"/>
</dbReference>
<evidence type="ECO:0000256" key="1">
    <source>
        <dbReference type="SAM" id="SignalP"/>
    </source>
</evidence>
<reference evidence="4" key="1">
    <citation type="submission" date="2016-11" db="EMBL/GenBank/DDBJ databases">
        <authorList>
            <person name="Schniete J.K."/>
            <person name="Salih T."/>
            <person name="Algora Gallardo L."/>
            <person name="Martinez Fernandez S."/>
            <person name="Herron P.R."/>
        </authorList>
    </citation>
    <scope>NUCLEOTIDE SEQUENCE [LARGE SCALE GENOMIC DNA]</scope>
    <source>
        <strain evidence="4">DSM 41896</strain>
    </source>
</reference>
<feature type="chain" id="PRO_5012890024" description="Ricin B lectin domain-containing protein" evidence="1">
    <location>
        <begin position="24"/>
        <end position="318"/>
    </location>
</feature>
<gene>
    <name evidence="3" type="ORF">BM536_000755</name>
</gene>
<dbReference type="Proteomes" id="UP000184286">
    <property type="component" value="Unassembled WGS sequence"/>
</dbReference>
<keyword evidence="1" id="KW-0732">Signal</keyword>
<sequence length="318" mass="34108">MLRGALPLITLMIAFLFSTAAGAAPAGSVTVGATAPAAAQGDGLIALKLSGLVAADLEEDSMTGDGDEVRVLVNGHRVWPWNDGAFDISHAGTCVKFVEPWVDNNGTCGQAYGANGGGYEQLYFKVGEPVTVRIEEDDLTGDDDLGTATVTADGTRQVFTAARNDGRWPNTVSYSTTAVLEPVRGMGVWNVNSGKCLEIRESSDENGALAQQWGCVGQDGARWAFERTGSDMLIRRESNGKCLEIDNSKDDNGARAQQWDCKGQDGTFWKIVSVKYEALYIVNESGKCLEVQNSSQDDGARIQQWDCVGQPGAIWQRL</sequence>
<dbReference type="CDD" id="cd00161">
    <property type="entry name" value="beta-trefoil_Ricin-like"/>
    <property type="match status" value="1"/>
</dbReference>
<protein>
    <recommendedName>
        <fullName evidence="2">Ricin B lectin domain-containing protein</fullName>
    </recommendedName>
</protein>
<organism evidence="3 4">
    <name type="scientific">Streptomyces phaeoluteigriseus</name>
    <dbReference type="NCBI Taxonomy" id="114686"/>
    <lineage>
        <taxon>Bacteria</taxon>
        <taxon>Bacillati</taxon>
        <taxon>Actinomycetota</taxon>
        <taxon>Actinomycetes</taxon>
        <taxon>Kitasatosporales</taxon>
        <taxon>Streptomycetaceae</taxon>
        <taxon>Streptomyces</taxon>
        <taxon>Streptomyces aurantiacus group</taxon>
    </lineage>
</organism>
<dbReference type="EMBL" id="MPOH02000002">
    <property type="protein sequence ID" value="OQD57670.1"/>
    <property type="molecule type" value="Genomic_DNA"/>
</dbReference>
<evidence type="ECO:0000313" key="4">
    <source>
        <dbReference type="Proteomes" id="UP000184286"/>
    </source>
</evidence>
<dbReference type="STRING" id="114686.BM536_000755"/>
<evidence type="ECO:0000259" key="2">
    <source>
        <dbReference type="SMART" id="SM00458"/>
    </source>
</evidence>
<evidence type="ECO:0000313" key="3">
    <source>
        <dbReference type="EMBL" id="OQD57670.1"/>
    </source>
</evidence>
<name>A0A1V6MZ04_9ACTN</name>
<reference evidence="3 4" key="2">
    <citation type="submission" date="2017-02" db="EMBL/GenBank/DDBJ databases">
        <title>Draft genome sequence of Streptomyces phaeoluteigriseus type strain DSM41896.</title>
        <authorList>
            <person name="Salih T.S."/>
            <person name="Algora Gallardo L."/>
            <person name="Melo Santos T."/>
            <person name="Filgueira Martinez S."/>
            <person name="Herron P.R."/>
        </authorList>
    </citation>
    <scope>NUCLEOTIDE SEQUENCE [LARGE SCALE GENOMIC DNA]</scope>
    <source>
        <strain evidence="3 4">DSM 41896</strain>
    </source>
</reference>
<dbReference type="SMART" id="SM00458">
    <property type="entry name" value="RICIN"/>
    <property type="match status" value="1"/>
</dbReference>
<accession>A0A1V6MZ04</accession>
<dbReference type="AlphaFoldDB" id="A0A1V6MZ04"/>
<dbReference type="Pfam" id="PF00652">
    <property type="entry name" value="Ricin_B_lectin"/>
    <property type="match status" value="1"/>
</dbReference>
<comment type="caution">
    <text evidence="3">The sequence shown here is derived from an EMBL/GenBank/DDBJ whole genome shotgun (WGS) entry which is preliminary data.</text>
</comment>
<feature type="domain" description="Ricin B lectin" evidence="2">
    <location>
        <begin position="181"/>
        <end position="318"/>
    </location>
</feature>
<proteinExistence type="predicted"/>
<dbReference type="SUPFAM" id="SSF50370">
    <property type="entry name" value="Ricin B-like lectins"/>
    <property type="match status" value="1"/>
</dbReference>
<feature type="signal peptide" evidence="1">
    <location>
        <begin position="1"/>
        <end position="23"/>
    </location>
</feature>
<dbReference type="PROSITE" id="PS50231">
    <property type="entry name" value="RICIN_B_LECTIN"/>
    <property type="match status" value="1"/>
</dbReference>
<dbReference type="Gene3D" id="2.80.10.50">
    <property type="match status" value="3"/>
</dbReference>